<feature type="domain" description="Cytochrome b561 bacterial/Ni-hydrogenase" evidence="8">
    <location>
        <begin position="129"/>
        <end position="282"/>
    </location>
</feature>
<dbReference type="Pfam" id="PF01292">
    <property type="entry name" value="Ni_hydr_CYTB"/>
    <property type="match status" value="2"/>
</dbReference>
<keyword evidence="5 7" id="KW-0472">Membrane</keyword>
<dbReference type="Gene3D" id="1.20.950.20">
    <property type="entry name" value="Transmembrane di-heme cytochromes, Chain C"/>
    <property type="match status" value="2"/>
</dbReference>
<dbReference type="EMBL" id="VTPX01000001">
    <property type="protein sequence ID" value="KAA0020328.1"/>
    <property type="molecule type" value="Genomic_DNA"/>
</dbReference>
<proteinExistence type="predicted"/>
<feature type="transmembrane region" description="Helical" evidence="7">
    <location>
        <begin position="41"/>
        <end position="61"/>
    </location>
</feature>
<keyword evidence="2" id="KW-1003">Cell membrane</keyword>
<evidence type="ECO:0000256" key="2">
    <source>
        <dbReference type="ARBA" id="ARBA00022475"/>
    </source>
</evidence>
<evidence type="ECO:0000313" key="10">
    <source>
        <dbReference type="Proteomes" id="UP000466024"/>
    </source>
</evidence>
<dbReference type="InterPro" id="IPR011577">
    <property type="entry name" value="Cyt_b561_bac/Ni-Hgenase"/>
</dbReference>
<name>A0A640WI80_9GAMM</name>
<dbReference type="GO" id="GO:0009055">
    <property type="term" value="F:electron transfer activity"/>
    <property type="evidence" value="ECO:0007669"/>
    <property type="project" value="InterPro"/>
</dbReference>
<dbReference type="PANTHER" id="PTHR30485:SF1">
    <property type="entry name" value="CYTOCHROME YDHU-RELATED"/>
    <property type="match status" value="1"/>
</dbReference>
<gene>
    <name evidence="9" type="ORF">F0A16_00495</name>
</gene>
<evidence type="ECO:0000256" key="6">
    <source>
        <dbReference type="SAM" id="MobiDB-lite"/>
    </source>
</evidence>
<sequence>MPSGIGPVANPKPDSSSKPASEPEALESSRLIKRHSLGTRLWHWTNFLCLIVLLMSGLQIFNAHPALYWGEQSGFSDPFIAIHAQAGNDGEQRGVVRVAGYTIDTTGVLGLSDDNGQLSQRAFPRWATLPGDKWLTMGRNWHFLAGWIFAPSVVAYLLYTVISRRRRGSIFPTWRQLRAIPRTIVDHARFRFHHEADYNGIQKLTYVLVLFVLLPMMILTGLTMSPLINASWPLLTELFGGRQSARTLHFICAFSLVGFFFVHIALVLVSGVFNNLRSMVTGRYRITESPAGPVNREDSHE</sequence>
<feature type="region of interest" description="Disordered" evidence="6">
    <location>
        <begin position="1"/>
        <end position="28"/>
    </location>
</feature>
<evidence type="ECO:0000259" key="8">
    <source>
        <dbReference type="Pfam" id="PF01292"/>
    </source>
</evidence>
<evidence type="ECO:0000256" key="4">
    <source>
        <dbReference type="ARBA" id="ARBA00022989"/>
    </source>
</evidence>
<evidence type="ECO:0000256" key="7">
    <source>
        <dbReference type="SAM" id="Phobius"/>
    </source>
</evidence>
<reference evidence="9 10" key="1">
    <citation type="submission" date="2019-08" db="EMBL/GenBank/DDBJ databases">
        <title>Bioinformatics analysis of the strain L3 and L5.</title>
        <authorList>
            <person name="Li X."/>
        </authorList>
    </citation>
    <scope>NUCLEOTIDE SEQUENCE [LARGE SCALE GENOMIC DNA]</scope>
    <source>
        <strain evidence="9 10">L3</strain>
    </source>
</reference>
<evidence type="ECO:0000313" key="9">
    <source>
        <dbReference type="EMBL" id="KAA0020328.1"/>
    </source>
</evidence>
<keyword evidence="3 7" id="KW-0812">Transmembrane</keyword>
<keyword evidence="10" id="KW-1185">Reference proteome</keyword>
<keyword evidence="4 7" id="KW-1133">Transmembrane helix</keyword>
<feature type="transmembrane region" description="Helical" evidence="7">
    <location>
        <begin position="248"/>
        <end position="273"/>
    </location>
</feature>
<evidence type="ECO:0000256" key="5">
    <source>
        <dbReference type="ARBA" id="ARBA00023136"/>
    </source>
</evidence>
<accession>A0A640WI80</accession>
<evidence type="ECO:0000256" key="3">
    <source>
        <dbReference type="ARBA" id="ARBA00022692"/>
    </source>
</evidence>
<protein>
    <recommendedName>
        <fullName evidence="8">Cytochrome b561 bacterial/Ni-hydrogenase domain-containing protein</fullName>
    </recommendedName>
</protein>
<dbReference type="GO" id="GO:0022904">
    <property type="term" value="P:respiratory electron transport chain"/>
    <property type="evidence" value="ECO:0007669"/>
    <property type="project" value="InterPro"/>
</dbReference>
<dbReference type="GO" id="GO:0005886">
    <property type="term" value="C:plasma membrane"/>
    <property type="evidence" value="ECO:0007669"/>
    <property type="project" value="UniProtKB-SubCell"/>
</dbReference>
<feature type="transmembrane region" description="Helical" evidence="7">
    <location>
        <begin position="141"/>
        <end position="162"/>
    </location>
</feature>
<dbReference type="InterPro" id="IPR016174">
    <property type="entry name" value="Di-haem_cyt_TM"/>
</dbReference>
<dbReference type="Proteomes" id="UP000466024">
    <property type="component" value="Unassembled WGS sequence"/>
</dbReference>
<evidence type="ECO:0000256" key="1">
    <source>
        <dbReference type="ARBA" id="ARBA00004651"/>
    </source>
</evidence>
<dbReference type="InterPro" id="IPR051542">
    <property type="entry name" value="Hydrogenase_cytochrome"/>
</dbReference>
<comment type="caution">
    <text evidence="9">The sequence shown here is derived from an EMBL/GenBank/DDBJ whole genome shotgun (WGS) entry which is preliminary data.</text>
</comment>
<comment type="subcellular location">
    <subcellularLocation>
        <location evidence="1">Cell membrane</location>
        <topology evidence="1">Multi-pass membrane protein</topology>
    </subcellularLocation>
</comment>
<dbReference type="RefSeq" id="WP_149433454.1">
    <property type="nucleotide sequence ID" value="NZ_VTPX01000001.1"/>
</dbReference>
<feature type="transmembrane region" description="Helical" evidence="7">
    <location>
        <begin position="204"/>
        <end position="228"/>
    </location>
</feature>
<dbReference type="AlphaFoldDB" id="A0A640WI80"/>
<organism evidence="9 10">
    <name type="scientific">Salinicola corii</name>
    <dbReference type="NCBI Taxonomy" id="2606937"/>
    <lineage>
        <taxon>Bacteria</taxon>
        <taxon>Pseudomonadati</taxon>
        <taxon>Pseudomonadota</taxon>
        <taxon>Gammaproteobacteria</taxon>
        <taxon>Oceanospirillales</taxon>
        <taxon>Halomonadaceae</taxon>
        <taxon>Salinicola</taxon>
    </lineage>
</organism>
<dbReference type="PANTHER" id="PTHR30485">
    <property type="entry name" value="NI/FE-HYDROGENASE 1 B-TYPE CYTOCHROME SUBUNIT"/>
    <property type="match status" value="1"/>
</dbReference>
<dbReference type="GO" id="GO:0020037">
    <property type="term" value="F:heme binding"/>
    <property type="evidence" value="ECO:0007669"/>
    <property type="project" value="TreeGrafter"/>
</dbReference>
<feature type="domain" description="Cytochrome b561 bacterial/Ni-hydrogenase" evidence="8">
    <location>
        <begin position="34"/>
        <end position="87"/>
    </location>
</feature>
<dbReference type="SUPFAM" id="SSF81342">
    <property type="entry name" value="Transmembrane di-heme cytochromes"/>
    <property type="match status" value="1"/>
</dbReference>